<sequence length="177" mass="20554">MFDSLEALRTGNDVQKGVYTAIIELDVIRKLAIYNPFVCGTFPINIYTLQSDVDIIMEVHDFEQFKIALIVYFGDKNQFRIKEKRIRGRKVIKANFSFQGFAFELFGQAQAVEEQYAYLHMVIEHRLLQQYPEKRENIIKLKSDGIKTEPAICMAFEIEGDHPYEDLIFYGKGLGLI</sequence>
<dbReference type="GO" id="GO:0016787">
    <property type="term" value="F:hydrolase activity"/>
    <property type="evidence" value="ECO:0007669"/>
    <property type="project" value="UniProtKB-KW"/>
</dbReference>
<dbReference type="Proteomes" id="UP000676917">
    <property type="component" value="Unassembled WGS sequence"/>
</dbReference>
<evidence type="ECO:0000313" key="1">
    <source>
        <dbReference type="EMBL" id="GIO25540.1"/>
    </source>
</evidence>
<protein>
    <submittedName>
        <fullName evidence="1">Alpha/beta hydrolase</fullName>
    </submittedName>
</protein>
<dbReference type="InterPro" id="IPR025365">
    <property type="entry name" value="DUF4269"/>
</dbReference>
<comment type="caution">
    <text evidence="1">The sequence shown here is derived from an EMBL/GenBank/DDBJ whole genome shotgun (WGS) entry which is preliminary data.</text>
</comment>
<dbReference type="Pfam" id="PF14091">
    <property type="entry name" value="DUF4269"/>
    <property type="match status" value="1"/>
</dbReference>
<dbReference type="EMBL" id="BORP01000001">
    <property type="protein sequence ID" value="GIO25540.1"/>
    <property type="molecule type" value="Genomic_DNA"/>
</dbReference>
<evidence type="ECO:0000313" key="2">
    <source>
        <dbReference type="Proteomes" id="UP000676917"/>
    </source>
</evidence>
<keyword evidence="1" id="KW-0378">Hydrolase</keyword>
<reference evidence="1" key="1">
    <citation type="submission" date="2021-03" db="EMBL/GenBank/DDBJ databases">
        <title>Antimicrobial resistance genes in bacteria isolated from Japanese honey, and their potential for conferring macrolide and lincosamide resistance in the American foulbrood pathogen Paenibacillus larvae.</title>
        <authorList>
            <person name="Okamoto M."/>
            <person name="Kumagai M."/>
            <person name="Kanamori H."/>
            <person name="Takamatsu D."/>
        </authorList>
    </citation>
    <scope>NUCLEOTIDE SEQUENCE</scope>
    <source>
        <strain evidence="1">J43TS3</strain>
    </source>
</reference>
<dbReference type="RefSeq" id="WP_212919086.1">
    <property type="nucleotide sequence ID" value="NZ_BORP01000001.1"/>
</dbReference>
<dbReference type="AlphaFoldDB" id="A0A920C4E5"/>
<keyword evidence="2" id="KW-1185">Reference proteome</keyword>
<organism evidence="1 2">
    <name type="scientific">Ornithinibacillus bavariensis</name>
    <dbReference type="NCBI Taxonomy" id="545502"/>
    <lineage>
        <taxon>Bacteria</taxon>
        <taxon>Bacillati</taxon>
        <taxon>Bacillota</taxon>
        <taxon>Bacilli</taxon>
        <taxon>Bacillales</taxon>
        <taxon>Bacillaceae</taxon>
        <taxon>Ornithinibacillus</taxon>
    </lineage>
</organism>
<proteinExistence type="predicted"/>
<name>A0A920C4E5_9BACI</name>
<gene>
    <name evidence="1" type="ORF">J43TS3_01510</name>
</gene>
<accession>A0A920C4E5</accession>